<sequence length="496" mass="53642">MADSQTATVSPVVVGGDLPYRLSVRRLDYSDVELPSLHSFAAGEYDGQWVLIGGLTNGLHGFDIDQGTIPESKQNRDVWVIDPETRQSWRRTLDPADAGSGLTDLEVLSITPANTEFEQVGDRLYVTGGYGDNDPNDDTARGTFGVLSEFDLSGLVDWAKGGAGQASDHLRQVEDELFQVTGGSLHEVDGKMHLVFGQDYEGRYRGRLNGEYTKQVRTFTIEADGADLEFTHLGSSTPEEHYRRRDLNVYSSLSVEGDQLVEGITVLSGVFTETDGIWTVPVEITADGVPTQADGGLDAMNAGGVLDAEAGVFKQAMNNYHSAKFGLFDESTGSMHEVLLGGITYLEYDPTNPAADADGFVADGDFPNTNQITSVIRNSDGSYEQHYLGEFPEMYTLDGERMRFGANAEFFLTHDVATYDNGVIDLDALTIGQESHVGYVYGGLIANAPHVFGNPIGLSSASGEIWEVVVMRAPEPAGLLLVATPLAVALGCRRRV</sequence>
<name>A0A5C5ZML3_9BACT</name>
<evidence type="ECO:0008006" key="3">
    <source>
        <dbReference type="Google" id="ProtNLM"/>
    </source>
</evidence>
<dbReference type="OrthoDB" id="233456at2"/>
<proteinExistence type="predicted"/>
<comment type="caution">
    <text evidence="1">The sequence shown here is derived from an EMBL/GenBank/DDBJ whole genome shotgun (WGS) entry which is preliminary data.</text>
</comment>
<keyword evidence="2" id="KW-1185">Reference proteome</keyword>
<accession>A0A5C5ZML3</accession>
<dbReference type="SUPFAM" id="SSF50965">
    <property type="entry name" value="Galactose oxidase, central domain"/>
    <property type="match status" value="1"/>
</dbReference>
<dbReference type="Gene3D" id="2.120.10.80">
    <property type="entry name" value="Kelch-type beta propeller"/>
    <property type="match status" value="1"/>
</dbReference>
<protein>
    <recommendedName>
        <fullName evidence="3">PEP-CTERM protein-sorting domain-containing protein</fullName>
    </recommendedName>
</protein>
<dbReference type="Proteomes" id="UP000315440">
    <property type="component" value="Unassembled WGS sequence"/>
</dbReference>
<evidence type="ECO:0000313" key="1">
    <source>
        <dbReference type="EMBL" id="TWT87683.1"/>
    </source>
</evidence>
<organism evidence="1 2">
    <name type="scientific">Pseudobythopirellula maris</name>
    <dbReference type="NCBI Taxonomy" id="2527991"/>
    <lineage>
        <taxon>Bacteria</taxon>
        <taxon>Pseudomonadati</taxon>
        <taxon>Planctomycetota</taxon>
        <taxon>Planctomycetia</taxon>
        <taxon>Pirellulales</taxon>
        <taxon>Lacipirellulaceae</taxon>
        <taxon>Pseudobythopirellula</taxon>
    </lineage>
</organism>
<dbReference type="EMBL" id="SJPQ01000003">
    <property type="protein sequence ID" value="TWT87683.1"/>
    <property type="molecule type" value="Genomic_DNA"/>
</dbReference>
<reference evidence="1 2" key="1">
    <citation type="submission" date="2019-02" db="EMBL/GenBank/DDBJ databases">
        <title>Deep-cultivation of Planctomycetes and their phenomic and genomic characterization uncovers novel biology.</title>
        <authorList>
            <person name="Wiegand S."/>
            <person name="Jogler M."/>
            <person name="Boedeker C."/>
            <person name="Pinto D."/>
            <person name="Vollmers J."/>
            <person name="Rivas-Marin E."/>
            <person name="Kohn T."/>
            <person name="Peeters S.H."/>
            <person name="Heuer A."/>
            <person name="Rast P."/>
            <person name="Oberbeckmann S."/>
            <person name="Bunk B."/>
            <person name="Jeske O."/>
            <person name="Meyerdierks A."/>
            <person name="Storesund J.E."/>
            <person name="Kallscheuer N."/>
            <person name="Luecker S."/>
            <person name="Lage O.M."/>
            <person name="Pohl T."/>
            <person name="Merkel B.J."/>
            <person name="Hornburger P."/>
            <person name="Mueller R.-W."/>
            <person name="Bruemmer F."/>
            <person name="Labrenz M."/>
            <person name="Spormann A.M."/>
            <person name="Op Den Camp H."/>
            <person name="Overmann J."/>
            <person name="Amann R."/>
            <person name="Jetten M.S.M."/>
            <person name="Mascher T."/>
            <person name="Medema M.H."/>
            <person name="Devos D.P."/>
            <person name="Kaster A.-K."/>
            <person name="Ovreas L."/>
            <person name="Rohde M."/>
            <person name="Galperin M.Y."/>
            <person name="Jogler C."/>
        </authorList>
    </citation>
    <scope>NUCLEOTIDE SEQUENCE [LARGE SCALE GENOMIC DNA]</scope>
    <source>
        <strain evidence="1 2">Mal64</strain>
    </source>
</reference>
<evidence type="ECO:0000313" key="2">
    <source>
        <dbReference type="Proteomes" id="UP000315440"/>
    </source>
</evidence>
<dbReference type="InterPro" id="IPR015915">
    <property type="entry name" value="Kelch-typ_b-propeller"/>
</dbReference>
<dbReference type="InterPro" id="IPR011043">
    <property type="entry name" value="Gal_Oxase/kelch_b-propeller"/>
</dbReference>
<dbReference type="AlphaFoldDB" id="A0A5C5ZML3"/>
<gene>
    <name evidence="1" type="ORF">Mal64_32260</name>
</gene>